<evidence type="ECO:0000313" key="1">
    <source>
        <dbReference type="EMBL" id="KAK8846320.1"/>
    </source>
</evidence>
<keyword evidence="2" id="KW-1185">Reference proteome</keyword>
<gene>
    <name evidence="1" type="ORF">M9Y10_020329</name>
</gene>
<accession>A0ABR2HFW7</accession>
<name>A0ABR2HFW7_9EUKA</name>
<dbReference type="EMBL" id="JAPFFF010000029">
    <property type="protein sequence ID" value="KAK8846320.1"/>
    <property type="molecule type" value="Genomic_DNA"/>
</dbReference>
<reference evidence="1 2" key="1">
    <citation type="submission" date="2024-04" db="EMBL/GenBank/DDBJ databases">
        <title>Tritrichomonas musculus Genome.</title>
        <authorList>
            <person name="Alves-Ferreira E."/>
            <person name="Grigg M."/>
            <person name="Lorenzi H."/>
            <person name="Galac M."/>
        </authorList>
    </citation>
    <scope>NUCLEOTIDE SEQUENCE [LARGE SCALE GENOMIC DNA]</scope>
    <source>
        <strain evidence="1 2">EAF2021</strain>
    </source>
</reference>
<proteinExistence type="predicted"/>
<sequence>MQLYNCQGKELTKSKTFYKSLLDMEDDVRIYIYGSRDKDTNCRTRYLLSVSPENNLTPTTSLQLYHTDRELKDFINNRGYGSSSI</sequence>
<dbReference type="Proteomes" id="UP001470230">
    <property type="component" value="Unassembled WGS sequence"/>
</dbReference>
<protein>
    <submittedName>
        <fullName evidence="1">Uncharacterized protein</fullName>
    </submittedName>
</protein>
<organism evidence="1 2">
    <name type="scientific">Tritrichomonas musculus</name>
    <dbReference type="NCBI Taxonomy" id="1915356"/>
    <lineage>
        <taxon>Eukaryota</taxon>
        <taxon>Metamonada</taxon>
        <taxon>Parabasalia</taxon>
        <taxon>Tritrichomonadida</taxon>
        <taxon>Tritrichomonadidae</taxon>
        <taxon>Tritrichomonas</taxon>
    </lineage>
</organism>
<evidence type="ECO:0000313" key="2">
    <source>
        <dbReference type="Proteomes" id="UP001470230"/>
    </source>
</evidence>
<comment type="caution">
    <text evidence="1">The sequence shown here is derived from an EMBL/GenBank/DDBJ whole genome shotgun (WGS) entry which is preliminary data.</text>
</comment>